<dbReference type="Gene3D" id="3.40.50.150">
    <property type="entry name" value="Vaccinia Virus protein VP39"/>
    <property type="match status" value="1"/>
</dbReference>
<evidence type="ECO:0000256" key="3">
    <source>
        <dbReference type="ARBA" id="ARBA00022603"/>
    </source>
</evidence>
<accession>A0ABT1SMY0</accession>
<dbReference type="PIRSF" id="PIRSF004486">
    <property type="entry name" value="MraW"/>
    <property type="match status" value="1"/>
</dbReference>
<keyword evidence="3 6" id="KW-0489">Methyltransferase</keyword>
<comment type="catalytic activity">
    <reaction evidence="6">
        <text>cytidine(1402) in 16S rRNA + S-adenosyl-L-methionine = N(4)-methylcytidine(1402) in 16S rRNA + S-adenosyl-L-homocysteine + H(+)</text>
        <dbReference type="Rhea" id="RHEA:42928"/>
        <dbReference type="Rhea" id="RHEA-COMP:10286"/>
        <dbReference type="Rhea" id="RHEA-COMP:10287"/>
        <dbReference type="ChEBI" id="CHEBI:15378"/>
        <dbReference type="ChEBI" id="CHEBI:57856"/>
        <dbReference type="ChEBI" id="CHEBI:59789"/>
        <dbReference type="ChEBI" id="CHEBI:74506"/>
        <dbReference type="ChEBI" id="CHEBI:82748"/>
        <dbReference type="EC" id="2.1.1.199"/>
    </reaction>
</comment>
<proteinExistence type="inferred from homology"/>
<feature type="binding site" evidence="6">
    <location>
        <position position="78"/>
    </location>
    <ligand>
        <name>S-adenosyl-L-methionine</name>
        <dbReference type="ChEBI" id="CHEBI:59789"/>
    </ligand>
</feature>
<keyword evidence="4 6" id="KW-0808">Transferase</keyword>
<sequence length="311" mass="35110">MTKHISVLLNACMEQLQIKADGIYVDGTLGRGGHSSEILKRIPQGHLYAIDRDQSAIIESEARLAAIGSNFTLIHATFAQVKEVLAENGVTQIDGMLLDLGVSSPQFDEAKRGFSYRFDAPLDMRMDQSQSFCAYDVVNTYPYEELVRIFYRYGEEPFAKAIAKRIEKQREQKAIETTFELVEVIKSALPTKVLNKKGHPAKRIFQAIRIEVNDELKQLEEGLHAALSLLAPGGRLAVITFHSLEDRIVKETFKRYGAADKVDKRIPLLPAQIEAKPYRLVTRKPIIPDLQEQEANNRAHSAKLRVIERIK</sequence>
<dbReference type="InterPro" id="IPR029063">
    <property type="entry name" value="SAM-dependent_MTases_sf"/>
</dbReference>
<dbReference type="NCBIfam" id="TIGR00006">
    <property type="entry name" value="16S rRNA (cytosine(1402)-N(4))-methyltransferase RsmH"/>
    <property type="match status" value="1"/>
</dbReference>
<dbReference type="PANTHER" id="PTHR11265:SF0">
    <property type="entry name" value="12S RRNA N4-METHYLCYTIDINE METHYLTRANSFERASE"/>
    <property type="match status" value="1"/>
</dbReference>
<dbReference type="Gene3D" id="1.10.150.170">
    <property type="entry name" value="Putative methyltransferase TM0872, insert domain"/>
    <property type="match status" value="1"/>
</dbReference>
<comment type="subcellular location">
    <subcellularLocation>
        <location evidence="6">Cytoplasm</location>
    </subcellularLocation>
</comment>
<dbReference type="PANTHER" id="PTHR11265">
    <property type="entry name" value="S-ADENOSYL-METHYLTRANSFERASE MRAW"/>
    <property type="match status" value="1"/>
</dbReference>
<dbReference type="Pfam" id="PF01795">
    <property type="entry name" value="Methyltransf_5"/>
    <property type="match status" value="1"/>
</dbReference>
<feature type="binding site" evidence="6">
    <location>
        <position position="106"/>
    </location>
    <ligand>
        <name>S-adenosyl-L-methionine</name>
        <dbReference type="ChEBI" id="CHEBI:59789"/>
    </ligand>
</feature>
<keyword evidence="8" id="KW-1185">Reference proteome</keyword>
<comment type="caution">
    <text evidence="7">The sequence shown here is derived from an EMBL/GenBank/DDBJ whole genome shotgun (WGS) entry which is preliminary data.</text>
</comment>
<organism evidence="7 8">
    <name type="scientific">Massilicoli timonensis</name>
    <dbReference type="NCBI Taxonomy" id="2015901"/>
    <lineage>
        <taxon>Bacteria</taxon>
        <taxon>Bacillati</taxon>
        <taxon>Bacillota</taxon>
        <taxon>Erysipelotrichia</taxon>
        <taxon>Erysipelotrichales</taxon>
        <taxon>Erysipelotrichaceae</taxon>
        <taxon>Massilicoli</taxon>
    </lineage>
</organism>
<keyword evidence="2 6" id="KW-0698">rRNA processing</keyword>
<evidence type="ECO:0000313" key="8">
    <source>
        <dbReference type="Proteomes" id="UP001524435"/>
    </source>
</evidence>
<keyword evidence="5 6" id="KW-0949">S-adenosyl-L-methionine</keyword>
<dbReference type="SUPFAM" id="SSF53335">
    <property type="entry name" value="S-adenosyl-L-methionine-dependent methyltransferases"/>
    <property type="match status" value="1"/>
</dbReference>
<dbReference type="GO" id="GO:0008168">
    <property type="term" value="F:methyltransferase activity"/>
    <property type="evidence" value="ECO:0007669"/>
    <property type="project" value="UniProtKB-KW"/>
</dbReference>
<feature type="binding site" evidence="6">
    <location>
        <begin position="32"/>
        <end position="34"/>
    </location>
    <ligand>
        <name>S-adenosyl-L-methionine</name>
        <dbReference type="ChEBI" id="CHEBI:59789"/>
    </ligand>
</feature>
<dbReference type="RefSeq" id="WP_178200472.1">
    <property type="nucleotide sequence ID" value="NZ_CANTYB010000041.1"/>
</dbReference>
<dbReference type="GO" id="GO:0032259">
    <property type="term" value="P:methylation"/>
    <property type="evidence" value="ECO:0007669"/>
    <property type="project" value="UniProtKB-KW"/>
</dbReference>
<dbReference type="InterPro" id="IPR002903">
    <property type="entry name" value="RsmH"/>
</dbReference>
<evidence type="ECO:0000256" key="2">
    <source>
        <dbReference type="ARBA" id="ARBA00022552"/>
    </source>
</evidence>
<evidence type="ECO:0000256" key="5">
    <source>
        <dbReference type="ARBA" id="ARBA00022691"/>
    </source>
</evidence>
<dbReference type="SUPFAM" id="SSF81799">
    <property type="entry name" value="Putative methyltransferase TM0872, insert domain"/>
    <property type="match status" value="1"/>
</dbReference>
<comment type="similarity">
    <text evidence="1 6">Belongs to the methyltransferase superfamily. RsmH family.</text>
</comment>
<dbReference type="EMBL" id="JANGCH010000019">
    <property type="protein sequence ID" value="MCQ5122581.1"/>
    <property type="molecule type" value="Genomic_DNA"/>
</dbReference>
<evidence type="ECO:0000256" key="1">
    <source>
        <dbReference type="ARBA" id="ARBA00010396"/>
    </source>
</evidence>
<dbReference type="InterPro" id="IPR023397">
    <property type="entry name" value="SAM-dep_MeTrfase_MraW_recog"/>
</dbReference>
<dbReference type="HAMAP" id="MF_01007">
    <property type="entry name" value="16SrRNA_methyltr_H"/>
    <property type="match status" value="1"/>
</dbReference>
<feature type="binding site" evidence="6">
    <location>
        <position position="51"/>
    </location>
    <ligand>
        <name>S-adenosyl-L-methionine</name>
        <dbReference type="ChEBI" id="CHEBI:59789"/>
    </ligand>
</feature>
<comment type="function">
    <text evidence="6">Specifically methylates the N4 position of cytidine in position 1402 (C1402) of 16S rRNA.</text>
</comment>
<feature type="binding site" evidence="6">
    <location>
        <position position="99"/>
    </location>
    <ligand>
        <name>S-adenosyl-L-methionine</name>
        <dbReference type="ChEBI" id="CHEBI:59789"/>
    </ligand>
</feature>
<evidence type="ECO:0000313" key="7">
    <source>
        <dbReference type="EMBL" id="MCQ5122581.1"/>
    </source>
</evidence>
<dbReference type="Proteomes" id="UP001524435">
    <property type="component" value="Unassembled WGS sequence"/>
</dbReference>
<dbReference type="EC" id="2.1.1.199" evidence="6"/>
<evidence type="ECO:0000256" key="4">
    <source>
        <dbReference type="ARBA" id="ARBA00022679"/>
    </source>
</evidence>
<name>A0ABT1SMY0_9FIRM</name>
<keyword evidence="6" id="KW-0963">Cytoplasm</keyword>
<reference evidence="7 8" key="1">
    <citation type="submission" date="2022-06" db="EMBL/GenBank/DDBJ databases">
        <title>Isolation of gut microbiota from human fecal samples.</title>
        <authorList>
            <person name="Pamer E.G."/>
            <person name="Barat B."/>
            <person name="Waligurski E."/>
            <person name="Medina S."/>
            <person name="Paddock L."/>
            <person name="Mostad J."/>
        </authorList>
    </citation>
    <scope>NUCLEOTIDE SEQUENCE [LARGE SCALE GENOMIC DNA]</scope>
    <source>
        <strain evidence="7 8">DFI.6.1</strain>
    </source>
</reference>
<protein>
    <recommendedName>
        <fullName evidence="6">Ribosomal RNA small subunit methyltransferase H</fullName>
        <ecNumber evidence="6">2.1.1.199</ecNumber>
    </recommendedName>
    <alternativeName>
        <fullName evidence="6">16S rRNA m(4)C1402 methyltransferase</fullName>
    </alternativeName>
    <alternativeName>
        <fullName evidence="6">rRNA (cytosine-N(4)-)-methyltransferase RsmH</fullName>
    </alternativeName>
</protein>
<gene>
    <name evidence="6 7" type="primary">rsmH</name>
    <name evidence="7" type="ORF">NE663_09995</name>
</gene>
<evidence type="ECO:0000256" key="6">
    <source>
        <dbReference type="HAMAP-Rule" id="MF_01007"/>
    </source>
</evidence>